<name>A0A670IEU3_PODMU</name>
<dbReference type="Gene3D" id="1.20.1070.10">
    <property type="entry name" value="Rhodopsin 7-helix transmembrane proteins"/>
    <property type="match status" value="1"/>
</dbReference>
<keyword evidence="7" id="KW-0807">Transducer</keyword>
<reference evidence="11" key="3">
    <citation type="submission" date="2025-09" db="UniProtKB">
        <authorList>
            <consortium name="Ensembl"/>
        </authorList>
    </citation>
    <scope>IDENTIFICATION</scope>
</reference>
<dbReference type="GO" id="GO:0004930">
    <property type="term" value="F:G protein-coupled receptor activity"/>
    <property type="evidence" value="ECO:0007669"/>
    <property type="project" value="UniProtKB-KW"/>
</dbReference>
<proteinExistence type="predicted"/>
<keyword evidence="2 8" id="KW-0812">Transmembrane</keyword>
<dbReference type="OMA" id="MVISTQT"/>
<feature type="signal peptide" evidence="9">
    <location>
        <begin position="1"/>
        <end position="18"/>
    </location>
</feature>
<dbReference type="GO" id="GO:0005886">
    <property type="term" value="C:plasma membrane"/>
    <property type="evidence" value="ECO:0007669"/>
    <property type="project" value="TreeGrafter"/>
</dbReference>
<feature type="domain" description="G-protein coupled receptors family 1 profile" evidence="10">
    <location>
        <begin position="111"/>
        <end position="226"/>
    </location>
</feature>
<evidence type="ECO:0000256" key="6">
    <source>
        <dbReference type="ARBA" id="ARBA00023170"/>
    </source>
</evidence>
<evidence type="ECO:0000256" key="4">
    <source>
        <dbReference type="ARBA" id="ARBA00023040"/>
    </source>
</evidence>
<dbReference type="PROSITE" id="PS50262">
    <property type="entry name" value="G_PROTEIN_RECEP_F1_2"/>
    <property type="match status" value="1"/>
</dbReference>
<feature type="transmembrane region" description="Helical" evidence="8">
    <location>
        <begin position="100"/>
        <end position="121"/>
    </location>
</feature>
<dbReference type="PANTHER" id="PTHR11334">
    <property type="entry name" value="MAS-RELATED G-PROTEIN COUPLED RECEPTOR"/>
    <property type="match status" value="1"/>
</dbReference>
<feature type="transmembrane region" description="Helical" evidence="8">
    <location>
        <begin position="128"/>
        <end position="153"/>
    </location>
</feature>
<keyword evidence="12" id="KW-1185">Reference proteome</keyword>
<feature type="transmembrane region" description="Helical" evidence="8">
    <location>
        <begin position="159"/>
        <end position="177"/>
    </location>
</feature>
<feature type="transmembrane region" description="Helical" evidence="8">
    <location>
        <begin position="184"/>
        <end position="201"/>
    </location>
</feature>
<dbReference type="Proteomes" id="UP000472272">
    <property type="component" value="Chromosome 7"/>
</dbReference>
<feature type="chain" id="PRO_5025364595" evidence="9">
    <location>
        <begin position="19"/>
        <end position="354"/>
    </location>
</feature>
<protein>
    <submittedName>
        <fullName evidence="11">Proto-oncogene Mas-like</fullName>
    </submittedName>
</protein>
<dbReference type="AlphaFoldDB" id="A0A670IEU3"/>
<keyword evidence="5 8" id="KW-0472">Membrane</keyword>
<evidence type="ECO:0000256" key="7">
    <source>
        <dbReference type="ARBA" id="ARBA00023224"/>
    </source>
</evidence>
<evidence type="ECO:0000313" key="11">
    <source>
        <dbReference type="Ensembl" id="ENSPMRP00000010213.1"/>
    </source>
</evidence>
<dbReference type="RefSeq" id="XP_028592408.1">
    <property type="nucleotide sequence ID" value="XM_028736575.1"/>
</dbReference>
<evidence type="ECO:0000256" key="1">
    <source>
        <dbReference type="ARBA" id="ARBA00004141"/>
    </source>
</evidence>
<evidence type="ECO:0000256" key="5">
    <source>
        <dbReference type="ARBA" id="ARBA00023136"/>
    </source>
</evidence>
<dbReference type="GeneID" id="114600450"/>
<dbReference type="InterPro" id="IPR026234">
    <property type="entry name" value="MRGPCRFAMILY"/>
</dbReference>
<keyword evidence="3 8" id="KW-1133">Transmembrane helix</keyword>
<dbReference type="SUPFAM" id="SSF81321">
    <property type="entry name" value="Family A G protein-coupled receptor-like"/>
    <property type="match status" value="1"/>
</dbReference>
<feature type="transmembrane region" description="Helical" evidence="8">
    <location>
        <begin position="242"/>
        <end position="267"/>
    </location>
</feature>
<reference evidence="11" key="2">
    <citation type="submission" date="2025-08" db="UniProtKB">
        <authorList>
            <consortium name="Ensembl"/>
        </authorList>
    </citation>
    <scope>IDENTIFICATION</scope>
</reference>
<sequence length="354" mass="40233">MPLLLWIGLWGLIQLSGSDQVSSVSTNCSETKEDFLLPSANRTICGRGQHLRSGGLNMTVLNTTLLPTEYLQVLENIPCPSEHTKSFLTCLLQDRMIARFIIFIFMLWLFGNRTIFFFLLFRIRKTSFTVYIWNLAVADFGALLVLCSIFIFFCTCEDSSDALVKLLLLLAYLFFFMQGTSMHFLMSIIIDWFLVGLFPIWPRRHSPKYLSVLLSAIVSALLWALSCWLLLFFNLGLDPQSIIILTLMIFAPLMVISTQTLVIKIWRNLGEQGEPCTEILLGMFFSLVTWAPLNLFFALHRDFATISSLAFVFTSLSGTINPVLYILIGQTLLSDSGSLMLYSRWVPRRGGEIH</sequence>
<keyword evidence="6" id="KW-0675">Receptor</keyword>
<dbReference type="PRINTS" id="PR00237">
    <property type="entry name" value="GPCRRHODOPSN"/>
</dbReference>
<feature type="transmembrane region" description="Helical" evidence="8">
    <location>
        <begin position="309"/>
        <end position="328"/>
    </location>
</feature>
<dbReference type="InterPro" id="IPR017452">
    <property type="entry name" value="GPCR_Rhodpsn_7TM"/>
</dbReference>
<gene>
    <name evidence="11" type="primary">LOC114600450</name>
</gene>
<keyword evidence="9" id="KW-0732">Signal</keyword>
<keyword evidence="4" id="KW-0297">G-protein coupled receptor</keyword>
<dbReference type="InterPro" id="IPR000276">
    <property type="entry name" value="GPCR_Rhodpsn"/>
</dbReference>
<comment type="subcellular location">
    <subcellularLocation>
        <location evidence="1">Membrane</location>
        <topology evidence="1">Multi-pass membrane protein</topology>
    </subcellularLocation>
</comment>
<evidence type="ECO:0000256" key="9">
    <source>
        <dbReference type="SAM" id="SignalP"/>
    </source>
</evidence>
<feature type="transmembrane region" description="Helical" evidence="8">
    <location>
        <begin position="213"/>
        <end position="235"/>
    </location>
</feature>
<evidence type="ECO:0000256" key="3">
    <source>
        <dbReference type="ARBA" id="ARBA00022989"/>
    </source>
</evidence>
<organism evidence="11 12">
    <name type="scientific">Podarcis muralis</name>
    <name type="common">Wall lizard</name>
    <name type="synonym">Lacerta muralis</name>
    <dbReference type="NCBI Taxonomy" id="64176"/>
    <lineage>
        <taxon>Eukaryota</taxon>
        <taxon>Metazoa</taxon>
        <taxon>Chordata</taxon>
        <taxon>Craniata</taxon>
        <taxon>Vertebrata</taxon>
        <taxon>Euteleostomi</taxon>
        <taxon>Lepidosauria</taxon>
        <taxon>Squamata</taxon>
        <taxon>Bifurcata</taxon>
        <taxon>Unidentata</taxon>
        <taxon>Episquamata</taxon>
        <taxon>Laterata</taxon>
        <taxon>Lacertibaenia</taxon>
        <taxon>Lacertidae</taxon>
        <taxon>Podarcis</taxon>
    </lineage>
</organism>
<evidence type="ECO:0000313" key="12">
    <source>
        <dbReference type="Proteomes" id="UP000472272"/>
    </source>
</evidence>
<evidence type="ECO:0000256" key="2">
    <source>
        <dbReference type="ARBA" id="ARBA00022692"/>
    </source>
</evidence>
<feature type="transmembrane region" description="Helical" evidence="8">
    <location>
        <begin position="279"/>
        <end position="297"/>
    </location>
</feature>
<reference evidence="11 12" key="1">
    <citation type="journal article" date="2019" name="Proc. Natl. Acad. Sci. U.S.A.">
        <title>Regulatory changes in pterin and carotenoid genes underlie balanced color polymorphisms in the wall lizard.</title>
        <authorList>
            <person name="Andrade P."/>
            <person name="Pinho C."/>
            <person name="Perez I de Lanuza G."/>
            <person name="Afonso S."/>
            <person name="Brejcha J."/>
            <person name="Rubin C.J."/>
            <person name="Wallerman O."/>
            <person name="Pereira P."/>
            <person name="Sabatino S.J."/>
            <person name="Bellati A."/>
            <person name="Pellitteri-Rosa D."/>
            <person name="Bosakova Z."/>
            <person name="Bunikis I."/>
            <person name="Carretero M.A."/>
            <person name="Feiner N."/>
            <person name="Marsik P."/>
            <person name="Pauperio F."/>
            <person name="Salvi D."/>
            <person name="Soler L."/>
            <person name="While G.M."/>
            <person name="Uller T."/>
            <person name="Font E."/>
            <person name="Andersson L."/>
            <person name="Carneiro M."/>
        </authorList>
    </citation>
    <scope>NUCLEOTIDE SEQUENCE</scope>
</reference>
<evidence type="ECO:0000256" key="8">
    <source>
        <dbReference type="SAM" id="Phobius"/>
    </source>
</evidence>
<evidence type="ECO:0000259" key="10">
    <source>
        <dbReference type="PROSITE" id="PS50262"/>
    </source>
</evidence>
<dbReference type="KEGG" id="pmua:114600450"/>
<accession>A0A670IEU3</accession>
<dbReference type="PANTHER" id="PTHR11334:SF68">
    <property type="entry name" value="G-PROTEIN COUPLED RECEPTORS FAMILY 1 PROFILE DOMAIN-CONTAINING PROTEIN-RELATED"/>
    <property type="match status" value="1"/>
</dbReference>
<dbReference type="Ensembl" id="ENSPMRT00000010881.1">
    <property type="protein sequence ID" value="ENSPMRP00000010213.1"/>
    <property type="gene ID" value="ENSPMRG00000006811.1"/>
</dbReference>
<dbReference type="OrthoDB" id="9044537at2759"/>